<dbReference type="PANTHER" id="PTHR43357:SF4">
    <property type="entry name" value="INNER MEMBRANE ABC TRANSPORTER PERMEASE PROTEIN YDCV"/>
    <property type="match status" value="1"/>
</dbReference>
<keyword evidence="3" id="KW-1003">Cell membrane</keyword>
<keyword evidence="5 8" id="KW-0812">Transmembrane</keyword>
<accession>A0A0C6F8X8</accession>
<evidence type="ECO:0000256" key="3">
    <source>
        <dbReference type="ARBA" id="ARBA00022475"/>
    </source>
</evidence>
<proteinExistence type="inferred from homology"/>
<dbReference type="GO" id="GO:0005886">
    <property type="term" value="C:plasma membrane"/>
    <property type="evidence" value="ECO:0007669"/>
    <property type="project" value="UniProtKB-SubCell"/>
</dbReference>
<dbReference type="Proteomes" id="UP000061432">
    <property type="component" value="Chromosome"/>
</dbReference>
<dbReference type="KEGG" id="maqu:Maq22A_c07590"/>
<dbReference type="EMBL" id="AP014704">
    <property type="protein sequence ID" value="BAQ44843.1"/>
    <property type="molecule type" value="Genomic_DNA"/>
</dbReference>
<evidence type="ECO:0000313" key="10">
    <source>
        <dbReference type="EMBL" id="BAQ44843.1"/>
    </source>
</evidence>
<protein>
    <submittedName>
        <fullName evidence="10">Polyamine ABC transporter permease</fullName>
    </submittedName>
</protein>
<dbReference type="PROSITE" id="PS50928">
    <property type="entry name" value="ABC_TM1"/>
    <property type="match status" value="1"/>
</dbReference>
<organism evidence="10 11">
    <name type="scientific">Methylobacterium aquaticum</name>
    <dbReference type="NCBI Taxonomy" id="270351"/>
    <lineage>
        <taxon>Bacteria</taxon>
        <taxon>Pseudomonadati</taxon>
        <taxon>Pseudomonadota</taxon>
        <taxon>Alphaproteobacteria</taxon>
        <taxon>Hyphomicrobiales</taxon>
        <taxon>Methylobacteriaceae</taxon>
        <taxon>Methylobacterium</taxon>
    </lineage>
</organism>
<feature type="transmembrane region" description="Helical" evidence="8">
    <location>
        <begin position="102"/>
        <end position="124"/>
    </location>
</feature>
<dbReference type="RefSeq" id="WP_060846277.1">
    <property type="nucleotide sequence ID" value="NZ_AP014704.1"/>
</dbReference>
<dbReference type="InterPro" id="IPR035906">
    <property type="entry name" value="MetI-like_sf"/>
</dbReference>
<dbReference type="GO" id="GO:0055085">
    <property type="term" value="P:transmembrane transport"/>
    <property type="evidence" value="ECO:0007669"/>
    <property type="project" value="InterPro"/>
</dbReference>
<reference evidence="11" key="2">
    <citation type="submission" date="2015-01" db="EMBL/GenBank/DDBJ databases">
        <title>Complete genome sequence of Methylobacterium aquaticum strain 22A.</title>
        <authorList>
            <person name="Tani A."/>
            <person name="Ogura Y."/>
            <person name="Hayashi T."/>
        </authorList>
    </citation>
    <scope>NUCLEOTIDE SEQUENCE [LARGE SCALE GENOMIC DNA]</scope>
    <source>
        <strain evidence="11">MA-22A</strain>
    </source>
</reference>
<dbReference type="InterPro" id="IPR000515">
    <property type="entry name" value="MetI-like"/>
</dbReference>
<dbReference type="OrthoDB" id="9815533at2"/>
<comment type="subcellular location">
    <subcellularLocation>
        <location evidence="1">Cell inner membrane</location>
        <topology evidence="1">Multi-pass membrane protein</topology>
    </subcellularLocation>
    <subcellularLocation>
        <location evidence="8">Cell membrane</location>
        <topology evidence="8">Multi-pass membrane protein</topology>
    </subcellularLocation>
</comment>
<dbReference type="Pfam" id="PF00528">
    <property type="entry name" value="BPD_transp_1"/>
    <property type="match status" value="1"/>
</dbReference>
<sequence length="264" mass="27770">MDERKVSPGLILLAVPLLAFLLAPVLVTIPISFSADPYLSFPPSGWSLRWYRAAFSGGAVLDAFATSVILALIVTALSLLTALPAAVALVRLRWGWVSALEGFLTAPLLLPAIVLGLAILIVFAPLGLLATFPGLVAAHLVVTLPYALRVLSTALAAAPLAAEEAAATLGASPLRVFWRVTLPAIRPGLAASAALCFLVSFDEVVISLFLTGPRLTTLPVWMFHHVENEADPLVAAVSVLLIALTVMIVLVVDRTAGLSRTFVK</sequence>
<dbReference type="Gene3D" id="1.10.3720.10">
    <property type="entry name" value="MetI-like"/>
    <property type="match status" value="1"/>
</dbReference>
<dbReference type="PATRIC" id="fig|270351.10.peg.1446"/>
<keyword evidence="7 8" id="KW-0472">Membrane</keyword>
<keyword evidence="4" id="KW-0997">Cell inner membrane</keyword>
<reference evidence="10 11" key="1">
    <citation type="journal article" date="2015" name="Genome Announc.">
        <title>Complete Genome Sequence of Methylobacterium aquaticum Strain 22A, Isolated from Racomitrium japonicum Moss.</title>
        <authorList>
            <person name="Tani A."/>
            <person name="Ogura Y."/>
            <person name="Hayashi T."/>
            <person name="Kimbara K."/>
        </authorList>
    </citation>
    <scope>NUCLEOTIDE SEQUENCE [LARGE SCALE GENOMIC DNA]</scope>
    <source>
        <strain evidence="10 11">MA-22A</strain>
    </source>
</reference>
<evidence type="ECO:0000256" key="7">
    <source>
        <dbReference type="ARBA" id="ARBA00023136"/>
    </source>
</evidence>
<evidence type="ECO:0000256" key="6">
    <source>
        <dbReference type="ARBA" id="ARBA00022989"/>
    </source>
</evidence>
<keyword evidence="6 8" id="KW-1133">Transmembrane helix</keyword>
<evidence type="ECO:0000256" key="8">
    <source>
        <dbReference type="RuleBase" id="RU363032"/>
    </source>
</evidence>
<dbReference type="SUPFAM" id="SSF161098">
    <property type="entry name" value="MetI-like"/>
    <property type="match status" value="1"/>
</dbReference>
<evidence type="ECO:0000256" key="2">
    <source>
        <dbReference type="ARBA" id="ARBA00022448"/>
    </source>
</evidence>
<dbReference type="CDD" id="cd06261">
    <property type="entry name" value="TM_PBP2"/>
    <property type="match status" value="1"/>
</dbReference>
<dbReference type="STRING" id="270351.Maq22A_c07590"/>
<gene>
    <name evidence="10" type="primary">potC</name>
    <name evidence="10" type="ORF">Maq22A_c07590</name>
</gene>
<evidence type="ECO:0000256" key="5">
    <source>
        <dbReference type="ARBA" id="ARBA00022692"/>
    </source>
</evidence>
<keyword evidence="2 8" id="KW-0813">Transport</keyword>
<dbReference type="AlphaFoldDB" id="A0A0C6F8X8"/>
<feature type="transmembrane region" description="Helical" evidence="8">
    <location>
        <begin position="189"/>
        <end position="212"/>
    </location>
</feature>
<evidence type="ECO:0000256" key="1">
    <source>
        <dbReference type="ARBA" id="ARBA00004429"/>
    </source>
</evidence>
<comment type="similarity">
    <text evidence="8">Belongs to the binding-protein-dependent transport system permease family.</text>
</comment>
<feature type="transmembrane region" description="Helical" evidence="8">
    <location>
        <begin position="58"/>
        <end position="90"/>
    </location>
</feature>
<evidence type="ECO:0000259" key="9">
    <source>
        <dbReference type="PROSITE" id="PS50928"/>
    </source>
</evidence>
<evidence type="ECO:0000313" key="11">
    <source>
        <dbReference type="Proteomes" id="UP000061432"/>
    </source>
</evidence>
<feature type="transmembrane region" description="Helical" evidence="8">
    <location>
        <begin position="130"/>
        <end position="148"/>
    </location>
</feature>
<evidence type="ECO:0000256" key="4">
    <source>
        <dbReference type="ARBA" id="ARBA00022519"/>
    </source>
</evidence>
<feature type="domain" description="ABC transmembrane type-1" evidence="9">
    <location>
        <begin position="64"/>
        <end position="252"/>
    </location>
</feature>
<dbReference type="PANTHER" id="PTHR43357">
    <property type="entry name" value="INNER MEMBRANE ABC TRANSPORTER PERMEASE PROTEIN YDCV"/>
    <property type="match status" value="1"/>
</dbReference>
<name>A0A0C6F8X8_9HYPH</name>
<feature type="transmembrane region" description="Helical" evidence="8">
    <location>
        <begin position="232"/>
        <end position="252"/>
    </location>
</feature>